<comment type="similarity">
    <text evidence="2">Belongs to the PhoH family.</text>
</comment>
<evidence type="ECO:0000256" key="6">
    <source>
        <dbReference type="ARBA" id="ARBA00039970"/>
    </source>
</evidence>
<dbReference type="Proteomes" id="UP000292568">
    <property type="component" value="Unassembled WGS sequence"/>
</dbReference>
<organism evidence="8 9">
    <name type="scientific">Bifidobacterium pseudolongum subsp. globosum</name>
    <dbReference type="NCBI Taxonomy" id="1690"/>
    <lineage>
        <taxon>Bacteria</taxon>
        <taxon>Bacillati</taxon>
        <taxon>Actinomycetota</taxon>
        <taxon>Actinomycetes</taxon>
        <taxon>Bifidobacteriales</taxon>
        <taxon>Bifidobacteriaceae</taxon>
        <taxon>Bifidobacterium</taxon>
    </lineage>
</organism>
<dbReference type="SUPFAM" id="SSF52540">
    <property type="entry name" value="P-loop containing nucleoside triphosphate hydrolases"/>
    <property type="match status" value="1"/>
</dbReference>
<dbReference type="FunFam" id="3.40.50.300:FF:000013">
    <property type="entry name" value="PhoH family ATPase"/>
    <property type="match status" value="1"/>
</dbReference>
<evidence type="ECO:0000256" key="3">
    <source>
        <dbReference type="ARBA" id="ARBA00022490"/>
    </source>
</evidence>
<dbReference type="GO" id="GO:0005829">
    <property type="term" value="C:cytosol"/>
    <property type="evidence" value="ECO:0007669"/>
    <property type="project" value="TreeGrafter"/>
</dbReference>
<evidence type="ECO:0000259" key="7">
    <source>
        <dbReference type="Pfam" id="PF02562"/>
    </source>
</evidence>
<dbReference type="InterPro" id="IPR027417">
    <property type="entry name" value="P-loop_NTPase"/>
</dbReference>
<dbReference type="EMBL" id="RYUH01000010">
    <property type="protein sequence ID" value="RYQ10367.1"/>
    <property type="molecule type" value="Genomic_DNA"/>
</dbReference>
<evidence type="ECO:0000256" key="5">
    <source>
        <dbReference type="ARBA" id="ARBA00022840"/>
    </source>
</evidence>
<evidence type="ECO:0000256" key="4">
    <source>
        <dbReference type="ARBA" id="ARBA00022741"/>
    </source>
</evidence>
<evidence type="ECO:0000313" key="8">
    <source>
        <dbReference type="EMBL" id="RYQ10367.1"/>
    </source>
</evidence>
<dbReference type="InterPro" id="IPR003714">
    <property type="entry name" value="PhoH"/>
</dbReference>
<name>A0A4Q5A163_9BIFI</name>
<evidence type="ECO:0000256" key="1">
    <source>
        <dbReference type="ARBA" id="ARBA00004496"/>
    </source>
</evidence>
<reference evidence="8 9" key="1">
    <citation type="submission" date="2018-12" db="EMBL/GenBank/DDBJ databases">
        <title>Unveiling genomic diversity among members of the Bifidobacterium pseudolongum species, a widely distributed gut commensal of the animal kingdom.</title>
        <authorList>
            <person name="Lugli G.A."/>
            <person name="Duranti S."/>
            <person name="Albert K."/>
            <person name="Mancabelli L."/>
            <person name="Napoli S."/>
            <person name="Viappiani A."/>
            <person name="Anzalone R."/>
            <person name="Longhi G."/>
            <person name="Milani C."/>
            <person name="Turroni F."/>
            <person name="Alessandri G."/>
            <person name="Sela D.A."/>
            <person name="Van Sinderen D."/>
            <person name="Ventura M."/>
        </authorList>
    </citation>
    <scope>NUCLEOTIDE SEQUENCE [LARGE SCALE GENOMIC DNA]</scope>
    <source>
        <strain evidence="8 9">2093B</strain>
    </source>
</reference>
<sequence length="376" mass="41221">MVATTTRTVRIPEQLDTVRVLGPNDEVLRELEHAFTHITMHIRGLDVTIKSTSRAGESEASEAEDMLHTIIDAAYREPMDAVTVRRMLDQRVLSNTVRDEAPGHGAATDKVRRARALRRDDARDARGTYRKPHTPGVITYAAGYPVRPKTLGQADYVQAIDEHTITFGIGPAGTGKTYLAVAKAVRAFQEGQVRRIILTRPAVEAGENLGFLPGSLNEKVDPYLRPLYDALSDMFGPERMRALLDDGTIEVAPLAYMRGRTLNDAYVILDEAQNTTAQQMKMFLTRLGFNTKMVVTGDITQVDLAAPRSGLATIERVLHGIDDIAFVHLGAADVVRHALVGRIVDAYDRYDEARAARAAQRAAGATPQPEGKDGAQ</sequence>
<dbReference type="InterPro" id="IPR051451">
    <property type="entry name" value="PhoH2-like"/>
</dbReference>
<evidence type="ECO:0000256" key="2">
    <source>
        <dbReference type="ARBA" id="ARBA00010393"/>
    </source>
</evidence>
<comment type="subcellular location">
    <subcellularLocation>
        <location evidence="1">Cytoplasm</location>
    </subcellularLocation>
</comment>
<dbReference type="PANTHER" id="PTHR30473">
    <property type="entry name" value="PROTEIN PHOH"/>
    <property type="match status" value="1"/>
</dbReference>
<accession>A0A4Q5A163</accession>
<dbReference type="Gene3D" id="3.40.50.300">
    <property type="entry name" value="P-loop containing nucleotide triphosphate hydrolases"/>
    <property type="match status" value="1"/>
</dbReference>
<feature type="domain" description="PhoH-like protein" evidence="7">
    <location>
        <begin position="146"/>
        <end position="348"/>
    </location>
</feature>
<protein>
    <recommendedName>
        <fullName evidence="6">PhoH-like protein</fullName>
    </recommendedName>
</protein>
<keyword evidence="5" id="KW-0067">ATP-binding</keyword>
<comment type="caution">
    <text evidence="8">The sequence shown here is derived from an EMBL/GenBank/DDBJ whole genome shotgun (WGS) entry which is preliminary data.</text>
</comment>
<dbReference type="GO" id="GO:0005524">
    <property type="term" value="F:ATP binding"/>
    <property type="evidence" value="ECO:0007669"/>
    <property type="project" value="UniProtKB-KW"/>
</dbReference>
<keyword evidence="3" id="KW-0963">Cytoplasm</keyword>
<dbReference type="AlphaFoldDB" id="A0A4Q5A163"/>
<gene>
    <name evidence="8" type="ORF">PG2093B_0950</name>
</gene>
<keyword evidence="4" id="KW-0547">Nucleotide-binding</keyword>
<dbReference type="Pfam" id="PF02562">
    <property type="entry name" value="PhoH"/>
    <property type="match status" value="1"/>
</dbReference>
<proteinExistence type="inferred from homology"/>
<evidence type="ECO:0000313" key="9">
    <source>
        <dbReference type="Proteomes" id="UP000292568"/>
    </source>
</evidence>
<dbReference type="PANTHER" id="PTHR30473:SF1">
    <property type="entry name" value="PHOH-LIKE PROTEIN"/>
    <property type="match status" value="1"/>
</dbReference>